<dbReference type="EMBL" id="CP005963">
    <property type="protein sequence ID" value="AGM41761.1"/>
    <property type="molecule type" value="Genomic_DNA"/>
</dbReference>
<proteinExistence type="predicted"/>
<dbReference type="RefSeq" id="WP_016354068.1">
    <property type="nucleotide sequence ID" value="NC_021291.1"/>
</dbReference>
<dbReference type="PANTHER" id="PTHR35716">
    <property type="entry name" value="OS05G0574700 PROTEIN-RELATED"/>
    <property type="match status" value="1"/>
</dbReference>
<gene>
    <name evidence="2" type="ORF">SPISAL_08335</name>
</gene>
<evidence type="ECO:0008006" key="4">
    <source>
        <dbReference type="Google" id="ProtNLM"/>
    </source>
</evidence>
<dbReference type="InterPro" id="IPR032347">
    <property type="entry name" value="DUF4864"/>
</dbReference>
<dbReference type="KEGG" id="ssal:SPISAL_08335"/>
<keyword evidence="1" id="KW-0732">Signal</keyword>
<dbReference type="HOGENOM" id="CLU_141637_0_0_6"/>
<dbReference type="Proteomes" id="UP000017881">
    <property type="component" value="Chromosome"/>
</dbReference>
<sequence length="179" mass="19796">MDLAVPGRRLSFLRLALFCSLGVQFLATSAYAEPAAEPSPELSPEQVVRIQLEALADNDDPSQDAGIEQVWAFAHPNNREMTGPLERFTRMIKGRNYRTLINHRSYELQRVALSDAVAVYAVRVLAADGSFYGFSWHLRTAEISAGEVWMTTIVSPAEDTGEQISQLERSNLGIVAQAD</sequence>
<evidence type="ECO:0000256" key="1">
    <source>
        <dbReference type="SAM" id="SignalP"/>
    </source>
</evidence>
<evidence type="ECO:0000313" key="3">
    <source>
        <dbReference type="Proteomes" id="UP000017881"/>
    </source>
</evidence>
<dbReference type="Pfam" id="PF16156">
    <property type="entry name" value="DUF4864"/>
    <property type="match status" value="1"/>
</dbReference>
<name>R4VHX8_9GAMM</name>
<protein>
    <recommendedName>
        <fullName evidence="4">DUF4864 domain-containing protein</fullName>
    </recommendedName>
</protein>
<reference evidence="2 3" key="1">
    <citation type="journal article" date="2013" name="Genome Announc.">
        <title>Draft Genome of Spiribacter salinus M19-40, an Abundant Gammaproteobacterium in Aquatic Hypersaline Environments.</title>
        <authorList>
            <person name="Leon M.J."/>
            <person name="Ghai R."/>
            <person name="Fernandez A.B."/>
            <person name="Sanchez-Porro C."/>
            <person name="Rodriguez-Valera F."/>
            <person name="Ventosa A."/>
        </authorList>
    </citation>
    <scope>NUCLEOTIDE SEQUENCE [LARGE SCALE GENOMIC DNA]</scope>
    <source>
        <strain evidence="2">M19-40</strain>
    </source>
</reference>
<feature type="signal peptide" evidence="1">
    <location>
        <begin position="1"/>
        <end position="32"/>
    </location>
</feature>
<feature type="chain" id="PRO_5004371992" description="DUF4864 domain-containing protein" evidence="1">
    <location>
        <begin position="33"/>
        <end position="179"/>
    </location>
</feature>
<evidence type="ECO:0000313" key="2">
    <source>
        <dbReference type="EMBL" id="AGM41761.1"/>
    </source>
</evidence>
<organism evidence="2 3">
    <name type="scientific">Spiribacter salinus M19-40</name>
    <dbReference type="NCBI Taxonomy" id="1260251"/>
    <lineage>
        <taxon>Bacteria</taxon>
        <taxon>Pseudomonadati</taxon>
        <taxon>Pseudomonadota</taxon>
        <taxon>Gammaproteobacteria</taxon>
        <taxon>Chromatiales</taxon>
        <taxon>Ectothiorhodospiraceae</taxon>
        <taxon>Spiribacter</taxon>
    </lineage>
</organism>
<accession>R4VHX8</accession>
<dbReference type="eggNOG" id="ENOG50332DV">
    <property type="taxonomic scope" value="Bacteria"/>
</dbReference>
<keyword evidence="3" id="KW-1185">Reference proteome</keyword>
<dbReference type="AlphaFoldDB" id="R4VHX8"/>